<organism evidence="2 3">
    <name type="scientific">Sinocyclocheilus grahami</name>
    <name type="common">Dianchi golden-line fish</name>
    <name type="synonym">Barbus grahami</name>
    <dbReference type="NCBI Taxonomy" id="75366"/>
    <lineage>
        <taxon>Eukaryota</taxon>
        <taxon>Metazoa</taxon>
        <taxon>Chordata</taxon>
        <taxon>Craniata</taxon>
        <taxon>Vertebrata</taxon>
        <taxon>Euteleostomi</taxon>
        <taxon>Actinopterygii</taxon>
        <taxon>Neopterygii</taxon>
        <taxon>Teleostei</taxon>
        <taxon>Ostariophysi</taxon>
        <taxon>Cypriniformes</taxon>
        <taxon>Cyprinidae</taxon>
        <taxon>Cyprininae</taxon>
        <taxon>Sinocyclocheilus</taxon>
    </lineage>
</organism>
<feature type="compositionally biased region" description="Polar residues" evidence="1">
    <location>
        <begin position="9"/>
        <end position="22"/>
    </location>
</feature>
<dbReference type="AlphaFoldDB" id="A0A672L489"/>
<reference evidence="2" key="1">
    <citation type="submission" date="2025-08" db="UniProtKB">
        <authorList>
            <consortium name="Ensembl"/>
        </authorList>
    </citation>
    <scope>IDENTIFICATION</scope>
</reference>
<evidence type="ECO:0000313" key="3">
    <source>
        <dbReference type="Proteomes" id="UP000472262"/>
    </source>
</evidence>
<dbReference type="Ensembl" id="ENSSGRT00000019471.1">
    <property type="protein sequence ID" value="ENSSGRP00000018020.1"/>
    <property type="gene ID" value="ENSSGRG00000010925.1"/>
</dbReference>
<proteinExistence type="predicted"/>
<dbReference type="Proteomes" id="UP000472262">
    <property type="component" value="Unassembled WGS sequence"/>
</dbReference>
<reference evidence="2" key="2">
    <citation type="submission" date="2025-09" db="UniProtKB">
        <authorList>
            <consortium name="Ensembl"/>
        </authorList>
    </citation>
    <scope>IDENTIFICATION</scope>
</reference>
<name>A0A672L489_SINGR</name>
<evidence type="ECO:0000256" key="1">
    <source>
        <dbReference type="SAM" id="MobiDB-lite"/>
    </source>
</evidence>
<sequence>MQGAMSRGAQKSHTNPSKQTASLKARGLKDIRIDEEVKIAVNIALERFQYSDEKGLSSCEHSRLKALKGIVHPKM</sequence>
<dbReference type="InParanoid" id="A0A672L489"/>
<keyword evidence="3" id="KW-1185">Reference proteome</keyword>
<feature type="region of interest" description="Disordered" evidence="1">
    <location>
        <begin position="1"/>
        <end position="26"/>
    </location>
</feature>
<evidence type="ECO:0000313" key="2">
    <source>
        <dbReference type="Ensembl" id="ENSSGRP00000018020.1"/>
    </source>
</evidence>
<accession>A0A672L489</accession>
<protein>
    <submittedName>
        <fullName evidence="2">Uncharacterized protein</fullName>
    </submittedName>
</protein>